<evidence type="ECO:0000313" key="11">
    <source>
        <dbReference type="Proteomes" id="UP000176650"/>
    </source>
</evidence>
<dbReference type="InterPro" id="IPR001737">
    <property type="entry name" value="KsgA/Erm"/>
</dbReference>
<dbReference type="AlphaFoldDB" id="A0A1F5BUR4"/>
<evidence type="ECO:0000256" key="6">
    <source>
        <dbReference type="ARBA" id="ARBA00022884"/>
    </source>
</evidence>
<dbReference type="EMBL" id="MEYS01000001">
    <property type="protein sequence ID" value="OGD34354.1"/>
    <property type="molecule type" value="Genomic_DNA"/>
</dbReference>
<gene>
    <name evidence="7" type="primary">rsmA</name>
    <name evidence="7" type="synonym">ksgA</name>
    <name evidence="10" type="ORF">A2988_02390</name>
</gene>
<evidence type="ECO:0000256" key="7">
    <source>
        <dbReference type="HAMAP-Rule" id="MF_00607"/>
    </source>
</evidence>
<dbReference type="InterPro" id="IPR011530">
    <property type="entry name" value="rRNA_adenine_dimethylase"/>
</dbReference>
<reference evidence="10 11" key="1">
    <citation type="journal article" date="2016" name="Nat. Commun.">
        <title>Thousands of microbial genomes shed light on interconnected biogeochemical processes in an aquifer system.</title>
        <authorList>
            <person name="Anantharaman K."/>
            <person name="Brown C.T."/>
            <person name="Hug L.A."/>
            <person name="Sharon I."/>
            <person name="Castelle C.J."/>
            <person name="Probst A.J."/>
            <person name="Thomas B.C."/>
            <person name="Singh A."/>
            <person name="Wilkins M.J."/>
            <person name="Karaoz U."/>
            <person name="Brodie E.L."/>
            <person name="Williams K.H."/>
            <person name="Hubbard S.S."/>
            <person name="Banfield J.F."/>
        </authorList>
    </citation>
    <scope>NUCLEOTIDE SEQUENCE [LARGE SCALE GENOMIC DNA]</scope>
</reference>
<dbReference type="GO" id="GO:0052908">
    <property type="term" value="F:16S rRNA (adenine(1518)-N(6)/adenine(1519)-N(6))-dimethyltransferase activity"/>
    <property type="evidence" value="ECO:0007669"/>
    <property type="project" value="UniProtKB-EC"/>
</dbReference>
<evidence type="ECO:0000259" key="9">
    <source>
        <dbReference type="SMART" id="SM00650"/>
    </source>
</evidence>
<dbReference type="Proteomes" id="UP000176650">
    <property type="component" value="Unassembled WGS sequence"/>
</dbReference>
<dbReference type="NCBIfam" id="TIGR00755">
    <property type="entry name" value="ksgA"/>
    <property type="match status" value="1"/>
</dbReference>
<dbReference type="PROSITE" id="PS51689">
    <property type="entry name" value="SAM_RNA_A_N6_MT"/>
    <property type="match status" value="1"/>
</dbReference>
<evidence type="ECO:0000256" key="5">
    <source>
        <dbReference type="ARBA" id="ARBA00022691"/>
    </source>
</evidence>
<organism evidence="10 11">
    <name type="scientific">Candidatus Azambacteria bacterium RIFCSPLOWO2_01_FULL_46_25</name>
    <dbReference type="NCBI Taxonomy" id="1797298"/>
    <lineage>
        <taxon>Bacteria</taxon>
        <taxon>Candidatus Azamiibacteriota</taxon>
    </lineage>
</organism>
<keyword evidence="4 7" id="KW-0808">Transferase</keyword>
<comment type="function">
    <text evidence="7">Specifically dimethylates two adjacent adenosines (A1518 and A1519) in the loop of a conserved hairpin near the 3'-end of 16S rRNA in the 30S particle. May play a critical role in biogenesis of 30S subunits.</text>
</comment>
<comment type="caution">
    <text evidence="10">The sequence shown here is derived from an EMBL/GenBank/DDBJ whole genome shotgun (WGS) entry which is preliminary data.</text>
</comment>
<dbReference type="CDD" id="cd02440">
    <property type="entry name" value="AdoMet_MTases"/>
    <property type="match status" value="1"/>
</dbReference>
<keyword evidence="3 7" id="KW-0489">Methyltransferase</keyword>
<evidence type="ECO:0000256" key="1">
    <source>
        <dbReference type="ARBA" id="ARBA00022490"/>
    </source>
</evidence>
<comment type="subcellular location">
    <subcellularLocation>
        <location evidence="7">Cytoplasm</location>
    </subcellularLocation>
</comment>
<feature type="binding site" evidence="7 8">
    <location>
        <position position="37"/>
    </location>
    <ligand>
        <name>S-adenosyl-L-methionine</name>
        <dbReference type="ChEBI" id="CHEBI:59789"/>
    </ligand>
</feature>
<dbReference type="GO" id="GO:0005829">
    <property type="term" value="C:cytosol"/>
    <property type="evidence" value="ECO:0007669"/>
    <property type="project" value="TreeGrafter"/>
</dbReference>
<dbReference type="InterPro" id="IPR020596">
    <property type="entry name" value="rRNA_Ade_Mease_Trfase_CS"/>
</dbReference>
<dbReference type="InterPro" id="IPR029063">
    <property type="entry name" value="SAM-dependent_MTases_sf"/>
</dbReference>
<keyword evidence="5 7" id="KW-0949">S-adenosyl-L-methionine</keyword>
<keyword evidence="1 7" id="KW-0963">Cytoplasm</keyword>
<dbReference type="PANTHER" id="PTHR11727">
    <property type="entry name" value="DIMETHYLADENOSINE TRANSFERASE"/>
    <property type="match status" value="1"/>
</dbReference>
<accession>A0A1F5BUR4</accession>
<dbReference type="Pfam" id="PF00398">
    <property type="entry name" value="RrnaAD"/>
    <property type="match status" value="1"/>
</dbReference>
<dbReference type="STRING" id="1797298.A2988_02390"/>
<feature type="binding site" evidence="7 8">
    <location>
        <position position="58"/>
    </location>
    <ligand>
        <name>S-adenosyl-L-methionine</name>
        <dbReference type="ChEBI" id="CHEBI:59789"/>
    </ligand>
</feature>
<dbReference type="HAMAP" id="MF_00607">
    <property type="entry name" value="16SrRNA_methyltr_A"/>
    <property type="match status" value="1"/>
</dbReference>
<feature type="domain" description="Ribosomal RNA adenine methylase transferase N-terminal" evidence="9">
    <location>
        <begin position="17"/>
        <end position="189"/>
    </location>
</feature>
<evidence type="ECO:0000256" key="3">
    <source>
        <dbReference type="ARBA" id="ARBA00022603"/>
    </source>
</evidence>
<dbReference type="SMART" id="SM00650">
    <property type="entry name" value="rADc"/>
    <property type="match status" value="1"/>
</dbReference>
<dbReference type="InterPro" id="IPR023165">
    <property type="entry name" value="rRNA_Ade_diMease-like_C"/>
</dbReference>
<evidence type="ECO:0000256" key="8">
    <source>
        <dbReference type="PROSITE-ProRule" id="PRU01026"/>
    </source>
</evidence>
<protein>
    <recommendedName>
        <fullName evidence="7">Ribosomal RNA small subunit methyltransferase A</fullName>
        <ecNumber evidence="7">2.1.1.182</ecNumber>
    </recommendedName>
    <alternativeName>
        <fullName evidence="7">16S rRNA (adenine(1518)-N(6)/adenine(1519)-N(6))-dimethyltransferase</fullName>
    </alternativeName>
    <alternativeName>
        <fullName evidence="7">16S rRNA dimethyladenosine transferase</fullName>
    </alternativeName>
    <alternativeName>
        <fullName evidence="7">16S rRNA dimethylase</fullName>
    </alternativeName>
    <alternativeName>
        <fullName evidence="7">S-adenosylmethionine-6-N', N'-adenosyl(rRNA) dimethyltransferase</fullName>
    </alternativeName>
</protein>
<name>A0A1F5BUR4_9BACT</name>
<proteinExistence type="inferred from homology"/>
<keyword evidence="6 7" id="KW-0694">RNA-binding</keyword>
<feature type="binding site" evidence="7 8">
    <location>
        <position position="106"/>
    </location>
    <ligand>
        <name>S-adenosyl-L-methionine</name>
        <dbReference type="ChEBI" id="CHEBI:59789"/>
    </ligand>
</feature>
<dbReference type="SUPFAM" id="SSF53335">
    <property type="entry name" value="S-adenosyl-L-methionine-dependent methyltransferases"/>
    <property type="match status" value="1"/>
</dbReference>
<dbReference type="InterPro" id="IPR020598">
    <property type="entry name" value="rRNA_Ade_methylase_Trfase_N"/>
</dbReference>
<evidence type="ECO:0000256" key="2">
    <source>
        <dbReference type="ARBA" id="ARBA00022552"/>
    </source>
</evidence>
<dbReference type="EC" id="2.1.1.182" evidence="7"/>
<dbReference type="Gene3D" id="3.40.50.150">
    <property type="entry name" value="Vaccinia Virus protein VP39"/>
    <property type="match status" value="1"/>
</dbReference>
<comment type="similarity">
    <text evidence="7">Belongs to the class I-like SAM-binding methyltransferase superfamily. rRNA adenine N(6)-methyltransferase family. RsmA subfamily.</text>
</comment>
<feature type="binding site" evidence="7 8">
    <location>
        <position position="85"/>
    </location>
    <ligand>
        <name>S-adenosyl-L-methionine</name>
        <dbReference type="ChEBI" id="CHEBI:59789"/>
    </ligand>
</feature>
<evidence type="ECO:0000256" key="4">
    <source>
        <dbReference type="ARBA" id="ARBA00022679"/>
    </source>
</evidence>
<dbReference type="Gene3D" id="1.10.8.100">
    <property type="entry name" value="Ribosomal RNA adenine dimethylase-like, domain 2"/>
    <property type="match status" value="1"/>
</dbReference>
<keyword evidence="2 7" id="KW-0698">rRNA processing</keyword>
<dbReference type="PANTHER" id="PTHR11727:SF7">
    <property type="entry name" value="DIMETHYLADENOSINE TRANSFERASE-RELATED"/>
    <property type="match status" value="1"/>
</dbReference>
<feature type="binding site" evidence="7 8">
    <location>
        <position position="10"/>
    </location>
    <ligand>
        <name>S-adenosyl-L-methionine</name>
        <dbReference type="ChEBI" id="CHEBI:59789"/>
    </ligand>
</feature>
<sequence length="260" mass="28648">MKPNKTLGQNFLANKGIIAKIIQAAHLTGAETVLEIGPGKGALTFELARAAKKVVAVEKDKALVKLLMQELAARNVSNVEVITDDILKFLVSGFRFQVSGYTVVANIPYYLTSALIRALLEHEHQPYNIVLTIQKEVAQRICAKDGKESILSLSVKFYADPKILFYVSRGSFFPIPNVDSAVIEIAPRPGKQKADPDAFFTLVKAGFSSPRKKLASNLAEKLSLEKPTLERVFAETGIDQKARAETLSLDQWITLTKHIK</sequence>
<dbReference type="PROSITE" id="PS01131">
    <property type="entry name" value="RRNA_A_DIMETH"/>
    <property type="match status" value="1"/>
</dbReference>
<feature type="binding site" evidence="7 8">
    <location>
        <position position="12"/>
    </location>
    <ligand>
        <name>S-adenosyl-L-methionine</name>
        <dbReference type="ChEBI" id="CHEBI:59789"/>
    </ligand>
</feature>
<dbReference type="GO" id="GO:0003723">
    <property type="term" value="F:RNA binding"/>
    <property type="evidence" value="ECO:0007669"/>
    <property type="project" value="UniProtKB-UniRule"/>
</dbReference>
<evidence type="ECO:0000313" key="10">
    <source>
        <dbReference type="EMBL" id="OGD34354.1"/>
    </source>
</evidence>
<comment type="catalytic activity">
    <reaction evidence="7">
        <text>adenosine(1518)/adenosine(1519) in 16S rRNA + 4 S-adenosyl-L-methionine = N(6)-dimethyladenosine(1518)/N(6)-dimethyladenosine(1519) in 16S rRNA + 4 S-adenosyl-L-homocysteine + 4 H(+)</text>
        <dbReference type="Rhea" id="RHEA:19609"/>
        <dbReference type="Rhea" id="RHEA-COMP:10232"/>
        <dbReference type="Rhea" id="RHEA-COMP:10233"/>
        <dbReference type="ChEBI" id="CHEBI:15378"/>
        <dbReference type="ChEBI" id="CHEBI:57856"/>
        <dbReference type="ChEBI" id="CHEBI:59789"/>
        <dbReference type="ChEBI" id="CHEBI:74411"/>
        <dbReference type="ChEBI" id="CHEBI:74493"/>
        <dbReference type="EC" id="2.1.1.182"/>
    </reaction>
</comment>